<reference evidence="1" key="1">
    <citation type="journal article" date="2014" name="Front. Microbiol.">
        <title>High frequency of phylogenetically diverse reductive dehalogenase-homologous genes in deep subseafloor sedimentary metagenomes.</title>
        <authorList>
            <person name="Kawai M."/>
            <person name="Futagami T."/>
            <person name="Toyoda A."/>
            <person name="Takaki Y."/>
            <person name="Nishi S."/>
            <person name="Hori S."/>
            <person name="Arai W."/>
            <person name="Tsubouchi T."/>
            <person name="Morono Y."/>
            <person name="Uchiyama I."/>
            <person name="Ito T."/>
            <person name="Fujiyama A."/>
            <person name="Inagaki F."/>
            <person name="Takami H."/>
        </authorList>
    </citation>
    <scope>NUCLEOTIDE SEQUENCE</scope>
    <source>
        <strain evidence="1">Expedition CK06-06</strain>
    </source>
</reference>
<sequence length="29" mass="3128">NAIAAFQRVLIKVLDNIVKAAVKTHPALL</sequence>
<protein>
    <submittedName>
        <fullName evidence="1">Uncharacterized protein</fullName>
    </submittedName>
</protein>
<proteinExistence type="predicted"/>
<comment type="caution">
    <text evidence="1">The sequence shown here is derived from an EMBL/GenBank/DDBJ whole genome shotgun (WGS) entry which is preliminary data.</text>
</comment>
<evidence type="ECO:0000313" key="1">
    <source>
        <dbReference type="EMBL" id="GAG76573.1"/>
    </source>
</evidence>
<name>X1AWL1_9ZZZZ</name>
<feature type="non-terminal residue" evidence="1">
    <location>
        <position position="1"/>
    </location>
</feature>
<organism evidence="1">
    <name type="scientific">marine sediment metagenome</name>
    <dbReference type="NCBI Taxonomy" id="412755"/>
    <lineage>
        <taxon>unclassified sequences</taxon>
        <taxon>metagenomes</taxon>
        <taxon>ecological metagenomes</taxon>
    </lineage>
</organism>
<dbReference type="EMBL" id="BART01018652">
    <property type="protein sequence ID" value="GAG76573.1"/>
    <property type="molecule type" value="Genomic_DNA"/>
</dbReference>
<accession>X1AWL1</accession>
<gene>
    <name evidence="1" type="ORF">S01H4_35144</name>
</gene>
<dbReference type="AlphaFoldDB" id="X1AWL1"/>